<evidence type="ECO:0000256" key="2">
    <source>
        <dbReference type="ARBA" id="ARBA00010112"/>
    </source>
</evidence>
<comment type="similarity">
    <text evidence="2">Belongs to the nematode transthyretin-like family.</text>
</comment>
<dbReference type="Gene3D" id="2.60.40.3330">
    <property type="match status" value="1"/>
</dbReference>
<dbReference type="AlphaFoldDB" id="A0A2L0VDP9"/>
<keyword evidence="3" id="KW-0964">Secreted</keyword>
<feature type="signal peptide" evidence="5">
    <location>
        <begin position="1"/>
        <end position="19"/>
    </location>
</feature>
<evidence type="ECO:0000313" key="6">
    <source>
        <dbReference type="EMBL" id="AVA09722.1"/>
    </source>
</evidence>
<feature type="chain" id="PRO_5014875666" evidence="5">
    <location>
        <begin position="20"/>
        <end position="154"/>
    </location>
</feature>
<dbReference type="PANTHER" id="PTHR21700:SF3">
    <property type="entry name" value="TRANSTHYRETIN-LIKE PROTEIN 5"/>
    <property type="match status" value="1"/>
</dbReference>
<reference evidence="6" key="1">
    <citation type="journal article" date="2018" name="Front. Plant Sci.">
        <title>Large-Scale Identification and Characterization of Heterodera avenae Putative Effectors Suppressing or Inducing Cell Death in Nicotiana benthamiana.</title>
        <authorList>
            <person name="Chen C."/>
            <person name="Chen Y."/>
            <person name="Jian H."/>
            <person name="Yang D."/>
            <person name="Dai Y."/>
            <person name="Pan L."/>
            <person name="Shi F."/>
            <person name="Yang S."/>
            <person name="Liu Q."/>
        </authorList>
    </citation>
    <scope>NUCLEOTIDE SEQUENCE</scope>
    <source>
        <strain evidence="6">Isotig19083</strain>
    </source>
</reference>
<proteinExistence type="inferred from homology"/>
<dbReference type="GO" id="GO:0009986">
    <property type="term" value="C:cell surface"/>
    <property type="evidence" value="ECO:0007669"/>
    <property type="project" value="InterPro"/>
</dbReference>
<protein>
    <submittedName>
        <fullName evidence="6">Putative effector protein</fullName>
    </submittedName>
</protein>
<dbReference type="EMBL" id="MG525257">
    <property type="protein sequence ID" value="AVA09722.1"/>
    <property type="molecule type" value="Genomic_DNA"/>
</dbReference>
<sequence>MIRICALSLLLLLVPFIHCSPKPKPLFGIGVGRKQSAGAEGKLTCAGEALADVKVKLYDDDRGVDTDDLMGETRTDSEGRFRVEGFTHEFTTIDPKINVYHDCNDGLKPCQRKISIMIPDKYISSGEHPKTYYDAGTIELEGKFSGETRDCLHR</sequence>
<evidence type="ECO:0000256" key="1">
    <source>
        <dbReference type="ARBA" id="ARBA00004613"/>
    </source>
</evidence>
<dbReference type="PANTHER" id="PTHR21700">
    <property type="entry name" value="TRANSTHYRETIN-LIKE FAMILY PROTEIN-RELATED"/>
    <property type="match status" value="1"/>
</dbReference>
<accession>A0A2L0VDP9</accession>
<dbReference type="InterPro" id="IPR038479">
    <property type="entry name" value="Transthyretin-like_sf"/>
</dbReference>
<dbReference type="GO" id="GO:0005576">
    <property type="term" value="C:extracellular region"/>
    <property type="evidence" value="ECO:0007669"/>
    <property type="project" value="UniProtKB-SubCell"/>
</dbReference>
<keyword evidence="4 5" id="KW-0732">Signal</keyword>
<comment type="subcellular location">
    <subcellularLocation>
        <location evidence="1">Secreted</location>
    </subcellularLocation>
</comment>
<organism evidence="6">
    <name type="scientific">Heterodera avenae</name>
    <name type="common">Cereal cyst nematode worm</name>
    <dbReference type="NCBI Taxonomy" id="34510"/>
    <lineage>
        <taxon>Eukaryota</taxon>
        <taxon>Metazoa</taxon>
        <taxon>Ecdysozoa</taxon>
        <taxon>Nematoda</taxon>
        <taxon>Chromadorea</taxon>
        <taxon>Rhabditida</taxon>
        <taxon>Tylenchina</taxon>
        <taxon>Tylenchomorpha</taxon>
        <taxon>Tylenchoidea</taxon>
        <taxon>Heteroderidae</taxon>
        <taxon>Heteroderinae</taxon>
        <taxon>Heterodera</taxon>
    </lineage>
</organism>
<evidence type="ECO:0000256" key="3">
    <source>
        <dbReference type="ARBA" id="ARBA00022525"/>
    </source>
</evidence>
<name>A0A2L0VDP9_HETAV</name>
<evidence type="ECO:0000256" key="5">
    <source>
        <dbReference type="SAM" id="SignalP"/>
    </source>
</evidence>
<dbReference type="InterPro" id="IPR001534">
    <property type="entry name" value="Transthyretin-like"/>
</dbReference>
<dbReference type="Pfam" id="PF01060">
    <property type="entry name" value="TTR-52"/>
    <property type="match status" value="1"/>
</dbReference>
<evidence type="ECO:0000256" key="4">
    <source>
        <dbReference type="ARBA" id="ARBA00022729"/>
    </source>
</evidence>